<dbReference type="GO" id="GO:0006508">
    <property type="term" value="P:proteolysis"/>
    <property type="evidence" value="ECO:0007669"/>
    <property type="project" value="UniProtKB-KW"/>
</dbReference>
<name>A0A9C9NCJ0_9HYPH</name>
<dbReference type="PANTHER" id="PTHR23402:SF1">
    <property type="entry name" value="PYROGLUTAMYL-PEPTIDASE I"/>
    <property type="match status" value="1"/>
</dbReference>
<evidence type="ECO:0000256" key="4">
    <source>
        <dbReference type="ARBA" id="ARBA00022670"/>
    </source>
</evidence>
<dbReference type="PANTHER" id="PTHR23402">
    <property type="entry name" value="PROTEASE FAMILY C15 PYROGLUTAMYL-PEPTIDASE I-RELATED"/>
    <property type="match status" value="1"/>
</dbReference>
<evidence type="ECO:0000256" key="1">
    <source>
        <dbReference type="ARBA" id="ARBA00006641"/>
    </source>
</evidence>
<evidence type="ECO:0000256" key="2">
    <source>
        <dbReference type="ARBA" id="ARBA00019191"/>
    </source>
</evidence>
<evidence type="ECO:0000313" key="10">
    <source>
        <dbReference type="Proteomes" id="UP000885680"/>
    </source>
</evidence>
<keyword evidence="6" id="KW-0788">Thiol protease</keyword>
<dbReference type="PRINTS" id="PR00706">
    <property type="entry name" value="PYROGLUPTASE"/>
</dbReference>
<proteinExistence type="inferred from homology"/>
<keyword evidence="5" id="KW-0378">Hydrolase</keyword>
<sequence>MRSMSLLFAGFSSFPSAPRNPTEDLARALQCERVRSDGLHAEILPVEWEGSWSRLKAAIEAVHPTTVVLFGLHQRAERLRIELVARNRRELGHADAVGGFPSGPAVLDGPQSLPANLPWNDVAAALRSAGASFEWSTNAGGYLCNDTFYRLAHHATALGVRRYGFIHVPLSDEAVADTVASEAVPDVFCSVPAATIERAARALAAALNAGADASQEAYL</sequence>
<dbReference type="Pfam" id="PF01470">
    <property type="entry name" value="Peptidase_C15"/>
    <property type="match status" value="1"/>
</dbReference>
<dbReference type="SUPFAM" id="SSF53182">
    <property type="entry name" value="Pyrrolidone carboxyl peptidase (pyroglutamate aminopeptidase)"/>
    <property type="match status" value="1"/>
</dbReference>
<protein>
    <recommendedName>
        <fullName evidence="2">Pyrrolidone-carboxylate peptidase</fullName>
    </recommendedName>
    <alternativeName>
        <fullName evidence="7">5-oxoprolyl-peptidase</fullName>
    </alternativeName>
    <alternativeName>
        <fullName evidence="8">Pyroglutamyl-peptidase I</fullName>
    </alternativeName>
</protein>
<keyword evidence="4" id="KW-0645">Protease</keyword>
<dbReference type="GO" id="GO:0016920">
    <property type="term" value="F:pyroglutamyl-peptidase activity"/>
    <property type="evidence" value="ECO:0007669"/>
    <property type="project" value="InterPro"/>
</dbReference>
<dbReference type="Proteomes" id="UP000885680">
    <property type="component" value="Unassembled WGS sequence"/>
</dbReference>
<reference evidence="9" key="1">
    <citation type="journal article" date="2020" name="mSystems">
        <title>Genome- and Community-Level Interaction Insights into Carbon Utilization and Element Cycling Functions of Hydrothermarchaeota in Hydrothermal Sediment.</title>
        <authorList>
            <person name="Zhou Z."/>
            <person name="Liu Y."/>
            <person name="Xu W."/>
            <person name="Pan J."/>
            <person name="Luo Z.H."/>
            <person name="Li M."/>
        </authorList>
    </citation>
    <scope>NUCLEOTIDE SEQUENCE</scope>
    <source>
        <strain evidence="9">HyVt-347</strain>
    </source>
</reference>
<evidence type="ECO:0000313" key="9">
    <source>
        <dbReference type="EMBL" id="HET99090.1"/>
    </source>
</evidence>
<dbReference type="AlphaFoldDB" id="A0A9C9NCJ0"/>
<comment type="caution">
    <text evidence="9">The sequence shown here is derived from an EMBL/GenBank/DDBJ whole genome shotgun (WGS) entry which is preliminary data.</text>
</comment>
<gene>
    <name evidence="9" type="ORF">ENH89_01665</name>
</gene>
<dbReference type="Gene3D" id="3.40.630.20">
    <property type="entry name" value="Peptidase C15, pyroglutamyl peptidase I-like"/>
    <property type="match status" value="1"/>
</dbReference>
<evidence type="ECO:0000256" key="8">
    <source>
        <dbReference type="ARBA" id="ARBA00031559"/>
    </source>
</evidence>
<evidence type="ECO:0000256" key="3">
    <source>
        <dbReference type="ARBA" id="ARBA00022490"/>
    </source>
</evidence>
<keyword evidence="3" id="KW-0963">Cytoplasm</keyword>
<dbReference type="PIRSF" id="PIRSF015592">
    <property type="entry name" value="Prld-crbxl_pptds"/>
    <property type="match status" value="1"/>
</dbReference>
<comment type="similarity">
    <text evidence="1">Belongs to the peptidase C15 family.</text>
</comment>
<organism evidence="9 10">
    <name type="scientific">Aurantimonas coralicida</name>
    <dbReference type="NCBI Taxonomy" id="182270"/>
    <lineage>
        <taxon>Bacteria</taxon>
        <taxon>Pseudomonadati</taxon>
        <taxon>Pseudomonadota</taxon>
        <taxon>Alphaproteobacteria</taxon>
        <taxon>Hyphomicrobiales</taxon>
        <taxon>Aurantimonadaceae</taxon>
        <taxon>Aurantimonas</taxon>
    </lineage>
</organism>
<dbReference type="EMBL" id="DRGN01000020">
    <property type="protein sequence ID" value="HET99090.1"/>
    <property type="molecule type" value="Genomic_DNA"/>
</dbReference>
<dbReference type="InterPro" id="IPR000816">
    <property type="entry name" value="Peptidase_C15"/>
</dbReference>
<dbReference type="GO" id="GO:0005829">
    <property type="term" value="C:cytosol"/>
    <property type="evidence" value="ECO:0007669"/>
    <property type="project" value="InterPro"/>
</dbReference>
<evidence type="ECO:0000256" key="5">
    <source>
        <dbReference type="ARBA" id="ARBA00022801"/>
    </source>
</evidence>
<dbReference type="InterPro" id="IPR036440">
    <property type="entry name" value="Peptidase_C15-like_sf"/>
</dbReference>
<evidence type="ECO:0000256" key="6">
    <source>
        <dbReference type="ARBA" id="ARBA00022807"/>
    </source>
</evidence>
<accession>A0A9C9NCJ0</accession>
<evidence type="ECO:0000256" key="7">
    <source>
        <dbReference type="ARBA" id="ARBA00030836"/>
    </source>
</evidence>
<dbReference type="InterPro" id="IPR016125">
    <property type="entry name" value="Peptidase_C15-like"/>
</dbReference>